<sequence length="166" mass="18637">MEDNLDCTLLLPSHTGPNVFPNSPFFGKLLRHARRGRVAVVAVKTPSDLAEDGVGHQWLTIERLRADLRVELTPYKLPTLLRVVQGELPEGGRGKVQKKILGPQMFPPGWRTDADVRFWDPQRNKGPRPSIDLTCLADLGSILSESFIMISFTTVVAIWLARRQRS</sequence>
<evidence type="ECO:0000313" key="2">
    <source>
        <dbReference type="EMBL" id="KIW30904.1"/>
    </source>
</evidence>
<dbReference type="SUPFAM" id="SSF56801">
    <property type="entry name" value="Acetyl-CoA synthetase-like"/>
    <property type="match status" value="1"/>
</dbReference>
<dbReference type="OrthoDB" id="6614653at2759"/>
<keyword evidence="1" id="KW-0812">Transmembrane</keyword>
<keyword evidence="3" id="KW-1185">Reference proteome</keyword>
<evidence type="ECO:0000313" key="3">
    <source>
        <dbReference type="Proteomes" id="UP000054466"/>
    </source>
</evidence>
<accession>A0A0D2D5F8</accession>
<feature type="transmembrane region" description="Helical" evidence="1">
    <location>
        <begin position="139"/>
        <end position="161"/>
    </location>
</feature>
<evidence type="ECO:0008006" key="4">
    <source>
        <dbReference type="Google" id="ProtNLM"/>
    </source>
</evidence>
<dbReference type="AlphaFoldDB" id="A0A0D2D5F8"/>
<dbReference type="RefSeq" id="XP_016251120.1">
    <property type="nucleotide sequence ID" value="XM_016389218.1"/>
</dbReference>
<keyword evidence="1" id="KW-1133">Transmembrane helix</keyword>
<gene>
    <name evidence="2" type="ORF">PV07_02596</name>
</gene>
<name>A0A0D2D5F8_9EURO</name>
<reference evidence="2 3" key="1">
    <citation type="submission" date="2015-01" db="EMBL/GenBank/DDBJ databases">
        <title>The Genome Sequence of Cladophialophora immunda CBS83496.</title>
        <authorList>
            <consortium name="The Broad Institute Genomics Platform"/>
            <person name="Cuomo C."/>
            <person name="de Hoog S."/>
            <person name="Gorbushina A."/>
            <person name="Stielow B."/>
            <person name="Teixiera M."/>
            <person name="Abouelleil A."/>
            <person name="Chapman S.B."/>
            <person name="Priest M."/>
            <person name="Young S.K."/>
            <person name="Wortman J."/>
            <person name="Nusbaum C."/>
            <person name="Birren B."/>
        </authorList>
    </citation>
    <scope>NUCLEOTIDE SEQUENCE [LARGE SCALE GENOMIC DNA]</scope>
    <source>
        <strain evidence="2 3">CBS 83496</strain>
    </source>
</reference>
<organism evidence="2 3">
    <name type="scientific">Cladophialophora immunda</name>
    <dbReference type="NCBI Taxonomy" id="569365"/>
    <lineage>
        <taxon>Eukaryota</taxon>
        <taxon>Fungi</taxon>
        <taxon>Dikarya</taxon>
        <taxon>Ascomycota</taxon>
        <taxon>Pezizomycotina</taxon>
        <taxon>Eurotiomycetes</taxon>
        <taxon>Chaetothyriomycetidae</taxon>
        <taxon>Chaetothyriales</taxon>
        <taxon>Herpotrichiellaceae</taxon>
        <taxon>Cladophialophora</taxon>
    </lineage>
</organism>
<dbReference type="HOGENOM" id="CLU_1602504_0_0_1"/>
<dbReference type="GeneID" id="27341790"/>
<dbReference type="STRING" id="569365.A0A0D2D5F8"/>
<dbReference type="Proteomes" id="UP000054466">
    <property type="component" value="Unassembled WGS sequence"/>
</dbReference>
<keyword evidence="1" id="KW-0472">Membrane</keyword>
<dbReference type="EMBL" id="KN847041">
    <property type="protein sequence ID" value="KIW30904.1"/>
    <property type="molecule type" value="Genomic_DNA"/>
</dbReference>
<evidence type="ECO:0000256" key="1">
    <source>
        <dbReference type="SAM" id="Phobius"/>
    </source>
</evidence>
<dbReference type="VEuPathDB" id="FungiDB:PV07_02596"/>
<proteinExistence type="predicted"/>
<protein>
    <recommendedName>
        <fullName evidence="4">AMP-binding enzyme C-terminal domain-containing protein</fullName>
    </recommendedName>
</protein>